<protein>
    <recommendedName>
        <fullName evidence="3">Nephrocystin 3-like N-terminal domain-containing protein</fullName>
    </recommendedName>
</protein>
<feature type="compositionally biased region" description="Low complexity" evidence="2">
    <location>
        <begin position="1"/>
        <end position="19"/>
    </location>
</feature>
<feature type="domain" description="Nephrocystin 3-like N-terminal" evidence="3">
    <location>
        <begin position="109"/>
        <end position="283"/>
    </location>
</feature>
<organism evidence="4 5">
    <name type="scientific">Marasmius tenuissimus</name>
    <dbReference type="NCBI Taxonomy" id="585030"/>
    <lineage>
        <taxon>Eukaryota</taxon>
        <taxon>Fungi</taxon>
        <taxon>Dikarya</taxon>
        <taxon>Basidiomycota</taxon>
        <taxon>Agaricomycotina</taxon>
        <taxon>Agaricomycetes</taxon>
        <taxon>Agaricomycetidae</taxon>
        <taxon>Agaricales</taxon>
        <taxon>Marasmiineae</taxon>
        <taxon>Marasmiaceae</taxon>
        <taxon>Marasmius</taxon>
    </lineage>
</organism>
<feature type="region of interest" description="Disordered" evidence="2">
    <location>
        <begin position="1"/>
        <end position="26"/>
    </location>
</feature>
<accession>A0ABR2ZSP9</accession>
<dbReference type="InterPro" id="IPR056884">
    <property type="entry name" value="NPHP3-like_N"/>
</dbReference>
<keyword evidence="5" id="KW-1185">Reference proteome</keyword>
<dbReference type="InterPro" id="IPR027417">
    <property type="entry name" value="P-loop_NTPase"/>
</dbReference>
<sequence length="520" mass="58498">MSATHNTHVGTGNQTNNNTAGPSVINHGESQIIKGDVVNVGRIFVKNYTTTKAVKDPHSKHELRLVNVVEYGSLWNAVAGLGASHTAEQQFERGDCLPGTREGAIGAIWDWLKIGKAGKPICWLAGAAGVGKSAIAMTIAKQSELRNDLISSFFFFRSDPRRNNPSALVLTISHGLVVKTPSRRDTINKVISDDPTILEAQIEKQFGELVVQPILQTKSLWRRMVGPLAGGASLAARKDPRLVIVDGLDECGDEATQIRILDTISSAFCEHPHIPLRFLICSRSESWIREAFNAKPLRELSKVVLLDASFRPDEDIKRFYLHHFRKIVTSAKYGQVEFPTPWPSEEDLEALIQRACGQFIYAVTVIKFVMLAYSHPMSQLCIILDNTLIQRRRVSPYHELDALYHVILSCNPDHEKVLPILAAILILQPHLTPSPAYIELIFGLPKGDVALTLRAMYSVLDIRGPSDEIRVFHNSFREYLYDRDRSLDFFIDIPAQRYLVAQKWLQNVSDRRIQTYRYEL</sequence>
<evidence type="ECO:0000256" key="1">
    <source>
        <dbReference type="ARBA" id="ARBA00022737"/>
    </source>
</evidence>
<dbReference type="Pfam" id="PF24883">
    <property type="entry name" value="NPHP3_N"/>
    <property type="match status" value="1"/>
</dbReference>
<gene>
    <name evidence="4" type="ORF">AAF712_008992</name>
</gene>
<evidence type="ECO:0000256" key="2">
    <source>
        <dbReference type="SAM" id="MobiDB-lite"/>
    </source>
</evidence>
<dbReference type="Gene3D" id="3.40.50.300">
    <property type="entry name" value="P-loop containing nucleotide triphosphate hydrolases"/>
    <property type="match status" value="1"/>
</dbReference>
<evidence type="ECO:0000259" key="3">
    <source>
        <dbReference type="Pfam" id="PF24883"/>
    </source>
</evidence>
<dbReference type="Proteomes" id="UP001437256">
    <property type="component" value="Unassembled WGS sequence"/>
</dbReference>
<name>A0ABR2ZSP9_9AGAR</name>
<dbReference type="PANTHER" id="PTHR10039">
    <property type="entry name" value="AMELOGENIN"/>
    <property type="match status" value="1"/>
</dbReference>
<evidence type="ECO:0000313" key="5">
    <source>
        <dbReference type="Proteomes" id="UP001437256"/>
    </source>
</evidence>
<dbReference type="EMBL" id="JBBXMP010000067">
    <property type="protein sequence ID" value="KAL0064132.1"/>
    <property type="molecule type" value="Genomic_DNA"/>
</dbReference>
<dbReference type="SUPFAM" id="SSF52540">
    <property type="entry name" value="P-loop containing nucleoside triphosphate hydrolases"/>
    <property type="match status" value="1"/>
</dbReference>
<evidence type="ECO:0000313" key="4">
    <source>
        <dbReference type="EMBL" id="KAL0064132.1"/>
    </source>
</evidence>
<dbReference type="PANTHER" id="PTHR10039:SF14">
    <property type="entry name" value="NACHT DOMAIN-CONTAINING PROTEIN"/>
    <property type="match status" value="1"/>
</dbReference>
<reference evidence="4 5" key="1">
    <citation type="submission" date="2024-05" db="EMBL/GenBank/DDBJ databases">
        <title>A draft genome resource for the thread blight pathogen Marasmius tenuissimus strain MS-2.</title>
        <authorList>
            <person name="Yulfo-Soto G.E."/>
            <person name="Baruah I.K."/>
            <person name="Amoako-Attah I."/>
            <person name="Bukari Y."/>
            <person name="Meinhardt L.W."/>
            <person name="Bailey B.A."/>
            <person name="Cohen S.P."/>
        </authorList>
    </citation>
    <scope>NUCLEOTIDE SEQUENCE [LARGE SCALE GENOMIC DNA]</scope>
    <source>
        <strain evidence="4 5">MS-2</strain>
    </source>
</reference>
<keyword evidence="1" id="KW-0677">Repeat</keyword>
<proteinExistence type="predicted"/>
<comment type="caution">
    <text evidence="4">The sequence shown here is derived from an EMBL/GenBank/DDBJ whole genome shotgun (WGS) entry which is preliminary data.</text>
</comment>